<reference evidence="2 3" key="1">
    <citation type="journal article" date="2011" name="J. Microbiol.">
        <title>Complete genome of Leptospirillum ferriphilum ML-04 provides insight into its physiology and environmental adaptation.</title>
        <authorList>
            <person name="Mi S."/>
            <person name="Song J."/>
            <person name="Lin J."/>
            <person name="Che Y."/>
            <person name="Zheng H."/>
            <person name="Lin J."/>
        </authorList>
    </citation>
    <scope>NUCLEOTIDE SEQUENCE [LARGE SCALE GENOMIC DNA]</scope>
    <source>
        <strain evidence="2 3">ML-04</strain>
    </source>
</reference>
<name>J9Z8W9_LEPFM</name>
<organism evidence="2 3">
    <name type="scientific">Leptospirillum ferriphilum (strain ML-04)</name>
    <dbReference type="NCBI Taxonomy" id="1048260"/>
    <lineage>
        <taxon>Bacteria</taxon>
        <taxon>Pseudomonadati</taxon>
        <taxon>Nitrospirota</taxon>
        <taxon>Nitrospiria</taxon>
        <taxon>Nitrospirales</taxon>
        <taxon>Nitrospiraceae</taxon>
        <taxon>Leptospirillum</taxon>
    </lineage>
</organism>
<dbReference type="KEGG" id="lfi:LFML04_0715"/>
<dbReference type="Pfam" id="PF13392">
    <property type="entry name" value="HNH_3"/>
    <property type="match status" value="1"/>
</dbReference>
<dbReference type="InterPro" id="IPR003615">
    <property type="entry name" value="HNH_nuc"/>
</dbReference>
<evidence type="ECO:0000313" key="2">
    <source>
        <dbReference type="EMBL" id="AFS52950.1"/>
    </source>
</evidence>
<accession>J9Z8W9</accession>
<dbReference type="Gene3D" id="3.90.75.20">
    <property type="match status" value="1"/>
</dbReference>
<dbReference type="SUPFAM" id="SSF54060">
    <property type="entry name" value="His-Me finger endonucleases"/>
    <property type="match status" value="1"/>
</dbReference>
<dbReference type="Proteomes" id="UP000006177">
    <property type="component" value="Chromosome"/>
</dbReference>
<feature type="domain" description="HNH nuclease" evidence="1">
    <location>
        <begin position="44"/>
        <end position="88"/>
    </location>
</feature>
<dbReference type="EMBL" id="CP002919">
    <property type="protein sequence ID" value="AFS52950.1"/>
    <property type="molecule type" value="Genomic_DNA"/>
</dbReference>
<evidence type="ECO:0000313" key="3">
    <source>
        <dbReference type="Proteomes" id="UP000006177"/>
    </source>
</evidence>
<evidence type="ECO:0000259" key="1">
    <source>
        <dbReference type="Pfam" id="PF13392"/>
    </source>
</evidence>
<proteinExistence type="predicted"/>
<gene>
    <name evidence="2" type="ordered locus">LFML04_0715</name>
</gene>
<dbReference type="PATRIC" id="fig|1048260.3.peg.773"/>
<protein>
    <submittedName>
        <fullName evidence="2">Putative phage protein</fullName>
    </submittedName>
</protein>
<dbReference type="InterPro" id="IPR044925">
    <property type="entry name" value="His-Me_finger_sf"/>
</dbReference>
<sequence>MGETQFKKGHRSHTWVPLGSEKLQDGYLLRKVSDTGYPPRDWRPVHRIIWEEANGPIPQGSILCFKDGDKTHIDLANLELVTRSELARRNRMWTNYPRELCETIHLAGVLKRKIRRRNREEQD</sequence>
<dbReference type="HOGENOM" id="CLU_1979603_0_0_0"/>
<dbReference type="AlphaFoldDB" id="J9Z8W9"/>
<dbReference type="STRING" id="1048260.LFML04_0715"/>